<feature type="transmembrane region" description="Helical" evidence="1">
    <location>
        <begin position="101"/>
        <end position="128"/>
    </location>
</feature>
<keyword evidence="1" id="KW-0812">Transmembrane</keyword>
<feature type="transmembrane region" description="Helical" evidence="1">
    <location>
        <begin position="19"/>
        <end position="38"/>
    </location>
</feature>
<keyword evidence="1" id="KW-1133">Transmembrane helix</keyword>
<dbReference type="PANTHER" id="PTHR43471">
    <property type="entry name" value="ABC TRANSPORTER PERMEASE"/>
    <property type="match status" value="1"/>
</dbReference>
<sequence>MILALTAREIRSSLLTPPWWVLLTSTQVALSWIFLQTIESFSQRGDEQRLASLTQELCLNLFGFAAVPVMFAAPILAMRMLSTEFRDGTYDLLAAAPLSPITILFGKFAALAILIAPLCLLPLANLPVLLGSIQLDWGQIAGATFGLWCAALFFCAVGLYASSRTDQPGASVLIAFAILVLFSIIGRAESLVAQDLSLFGWLSWNKHLFWFLLGTVRLSDLAYFGLFILFFLALAHRHLLNRQLG</sequence>
<protein>
    <submittedName>
        <fullName evidence="2">ABC transporter permease subunit</fullName>
    </submittedName>
</protein>
<feature type="transmembrane region" description="Helical" evidence="1">
    <location>
        <begin position="59"/>
        <end position="81"/>
    </location>
</feature>
<name>A0A6G7VBV2_9GAMM</name>
<dbReference type="Proteomes" id="UP000502699">
    <property type="component" value="Chromosome"/>
</dbReference>
<gene>
    <name evidence="2" type="ORF">GWK36_05020</name>
</gene>
<accession>A0A6G7VBV2</accession>
<evidence type="ECO:0000256" key="1">
    <source>
        <dbReference type="SAM" id="Phobius"/>
    </source>
</evidence>
<feature type="transmembrane region" description="Helical" evidence="1">
    <location>
        <begin position="168"/>
        <end position="186"/>
    </location>
</feature>
<reference evidence="3" key="1">
    <citation type="submission" date="2020-01" db="EMBL/GenBank/DDBJ databases">
        <title>Caldichromatium gen. nov., sp. nov., a thermophilic purple sulfur bacterium member of the family Chromatiaceae isolated from Nakabusa hot spring, Japan.</title>
        <authorList>
            <person name="Saini M.K."/>
            <person name="Hanada S."/>
            <person name="Tank M."/>
        </authorList>
    </citation>
    <scope>NUCLEOTIDE SEQUENCE [LARGE SCALE GENOMIC DNA]</scope>
    <source>
        <strain evidence="3">No.7</strain>
    </source>
</reference>
<dbReference type="EMBL" id="CP048029">
    <property type="protein sequence ID" value="QIK37444.1"/>
    <property type="molecule type" value="Genomic_DNA"/>
</dbReference>
<dbReference type="GO" id="GO:0005886">
    <property type="term" value="C:plasma membrane"/>
    <property type="evidence" value="ECO:0007669"/>
    <property type="project" value="UniProtKB-SubCell"/>
</dbReference>
<feature type="transmembrane region" description="Helical" evidence="1">
    <location>
        <begin position="222"/>
        <end position="240"/>
    </location>
</feature>
<keyword evidence="1" id="KW-0472">Membrane</keyword>
<dbReference type="AlphaFoldDB" id="A0A6G7VBV2"/>
<feature type="transmembrane region" description="Helical" evidence="1">
    <location>
        <begin position="140"/>
        <end position="162"/>
    </location>
</feature>
<organism evidence="2 3">
    <name type="scientific">Caldichromatium japonicum</name>
    <dbReference type="NCBI Taxonomy" id="2699430"/>
    <lineage>
        <taxon>Bacteria</taxon>
        <taxon>Pseudomonadati</taxon>
        <taxon>Pseudomonadota</taxon>
        <taxon>Gammaproteobacteria</taxon>
        <taxon>Chromatiales</taxon>
        <taxon>Chromatiaceae</taxon>
        <taxon>Caldichromatium</taxon>
    </lineage>
</organism>
<dbReference type="RefSeq" id="WP_166270212.1">
    <property type="nucleotide sequence ID" value="NZ_CP048029.1"/>
</dbReference>
<evidence type="ECO:0000313" key="3">
    <source>
        <dbReference type="Proteomes" id="UP000502699"/>
    </source>
</evidence>
<dbReference type="GO" id="GO:0140359">
    <property type="term" value="F:ABC-type transporter activity"/>
    <property type="evidence" value="ECO:0007669"/>
    <property type="project" value="InterPro"/>
</dbReference>
<dbReference type="Pfam" id="PF12679">
    <property type="entry name" value="ABC2_membrane_2"/>
    <property type="match status" value="1"/>
</dbReference>
<dbReference type="PANTHER" id="PTHR43471:SF12">
    <property type="entry name" value="HYPOTHETICAL MEMBRANE PROTEIN, CONSERVED"/>
    <property type="match status" value="1"/>
</dbReference>
<dbReference type="KEGG" id="cjap:GWK36_05020"/>
<keyword evidence="3" id="KW-1185">Reference proteome</keyword>
<evidence type="ECO:0000313" key="2">
    <source>
        <dbReference type="EMBL" id="QIK37444.1"/>
    </source>
</evidence>
<proteinExistence type="predicted"/>